<evidence type="ECO:0000256" key="9">
    <source>
        <dbReference type="ARBA" id="ARBA00023034"/>
    </source>
</evidence>
<keyword evidence="8 12" id="KW-1133">Transmembrane helix</keyword>
<sequence length="415" mass="48507">MRVQVEPCCRVAVVYSVVSIAIIVGIFLYRQQIDSKTIKVRVSGTPFLKMQPSYNKRSSHEAFGNMTKTAGTQAKNIYFYNPQFYHVFTDWILDTWGTSKKFERCPVSDCIVTKGEVPMEQIDAIIFKPRDMSDCPPNKPPGQVWIFAEFETPHYYFQSKCFYELKNKINWTMTYRRDADFPIAHGYFRKSDKPKYTQKDLDDIYAKKNKTAVVFISHCPTVGKRLTFIELLRSHGIQVDIFGSCGVMSVECNNEDRYLLSFNVSGIVKPDCFSTVLSQYKFFLSLENSLCMDYTTEKSLHRVMRHPILPVIRDGSNATIFHPPHSYIYTGDFKSVQELAQHMKMLDGNKTAYLEYFKWKQHYHTEDMYQEWNSAFCRLCERLHNPEDYRRVYRDIAAWHISPRGKHACHAPTDL</sequence>
<dbReference type="InterPro" id="IPR038577">
    <property type="entry name" value="GT10-like_C_sf"/>
</dbReference>
<evidence type="ECO:0000256" key="1">
    <source>
        <dbReference type="ARBA" id="ARBA00004323"/>
    </source>
</evidence>
<evidence type="ECO:0000313" key="15">
    <source>
        <dbReference type="EMBL" id="OWF43325.1"/>
    </source>
</evidence>
<dbReference type="AlphaFoldDB" id="A0A210Q3N5"/>
<evidence type="ECO:0000256" key="10">
    <source>
        <dbReference type="ARBA" id="ARBA00023136"/>
    </source>
</evidence>
<dbReference type="Pfam" id="PF00852">
    <property type="entry name" value="Glyco_transf_10"/>
    <property type="match status" value="1"/>
</dbReference>
<dbReference type="OrthoDB" id="6085082at2759"/>
<feature type="domain" description="Fucosyltransferase N-terminal" evidence="14">
    <location>
        <begin position="95"/>
        <end position="184"/>
    </location>
</feature>
<keyword evidence="9 12" id="KW-0333">Golgi apparatus</keyword>
<comment type="subcellular location">
    <subcellularLocation>
        <location evidence="1">Golgi apparatus membrane</location>
        <topology evidence="1">Single-pass type II membrane protein</topology>
    </subcellularLocation>
    <subcellularLocation>
        <location evidence="12">Golgi apparatus</location>
        <location evidence="12">Golgi stack membrane</location>
        <topology evidence="12">Single-pass type II membrane protein</topology>
    </subcellularLocation>
</comment>
<gene>
    <name evidence="15" type="ORF">KP79_PYT01888</name>
</gene>
<dbReference type="SUPFAM" id="SSF53756">
    <property type="entry name" value="UDP-Glycosyltransferase/glycogen phosphorylase"/>
    <property type="match status" value="1"/>
</dbReference>
<evidence type="ECO:0000256" key="8">
    <source>
        <dbReference type="ARBA" id="ARBA00022989"/>
    </source>
</evidence>
<dbReference type="GO" id="GO:0032580">
    <property type="term" value="C:Golgi cisterna membrane"/>
    <property type="evidence" value="ECO:0007669"/>
    <property type="project" value="UniProtKB-SubCell"/>
</dbReference>
<comment type="pathway">
    <text evidence="2">Protein modification; protein glycosylation.</text>
</comment>
<keyword evidence="16" id="KW-1185">Reference proteome</keyword>
<dbReference type="PANTHER" id="PTHR48438:SF1">
    <property type="entry name" value="ALPHA-(1,3)-FUCOSYLTRANSFERASE C-RELATED"/>
    <property type="match status" value="1"/>
</dbReference>
<dbReference type="InterPro" id="IPR055270">
    <property type="entry name" value="Glyco_tran_10_C"/>
</dbReference>
<feature type="transmembrane region" description="Helical" evidence="12">
    <location>
        <begin position="12"/>
        <end position="29"/>
    </location>
</feature>
<evidence type="ECO:0000313" key="16">
    <source>
        <dbReference type="Proteomes" id="UP000242188"/>
    </source>
</evidence>
<dbReference type="GO" id="GO:0008417">
    <property type="term" value="F:fucosyltransferase activity"/>
    <property type="evidence" value="ECO:0007669"/>
    <property type="project" value="InterPro"/>
</dbReference>
<evidence type="ECO:0000259" key="14">
    <source>
        <dbReference type="Pfam" id="PF17039"/>
    </source>
</evidence>
<evidence type="ECO:0000256" key="5">
    <source>
        <dbReference type="ARBA" id="ARBA00022679"/>
    </source>
</evidence>
<dbReference type="Gene3D" id="3.40.50.11660">
    <property type="entry name" value="Glycosyl transferase family 10, C-terminal domain"/>
    <property type="match status" value="1"/>
</dbReference>
<dbReference type="EMBL" id="NEDP02005132">
    <property type="protein sequence ID" value="OWF43325.1"/>
    <property type="molecule type" value="Genomic_DNA"/>
</dbReference>
<evidence type="ECO:0000259" key="13">
    <source>
        <dbReference type="Pfam" id="PF00852"/>
    </source>
</evidence>
<comment type="caution">
    <text evidence="15">The sequence shown here is derived from an EMBL/GenBank/DDBJ whole genome shotgun (WGS) entry which is preliminary data.</text>
</comment>
<dbReference type="InterPro" id="IPR031481">
    <property type="entry name" value="Glyco_tran_10_N"/>
</dbReference>
<evidence type="ECO:0000256" key="2">
    <source>
        <dbReference type="ARBA" id="ARBA00004922"/>
    </source>
</evidence>
<keyword evidence="10 12" id="KW-0472">Membrane</keyword>
<reference evidence="15 16" key="1">
    <citation type="journal article" date="2017" name="Nat. Ecol. Evol.">
        <title>Scallop genome provides insights into evolution of bilaterian karyotype and development.</title>
        <authorList>
            <person name="Wang S."/>
            <person name="Zhang J."/>
            <person name="Jiao W."/>
            <person name="Li J."/>
            <person name="Xun X."/>
            <person name="Sun Y."/>
            <person name="Guo X."/>
            <person name="Huan P."/>
            <person name="Dong B."/>
            <person name="Zhang L."/>
            <person name="Hu X."/>
            <person name="Sun X."/>
            <person name="Wang J."/>
            <person name="Zhao C."/>
            <person name="Wang Y."/>
            <person name="Wang D."/>
            <person name="Huang X."/>
            <person name="Wang R."/>
            <person name="Lv J."/>
            <person name="Li Y."/>
            <person name="Zhang Z."/>
            <person name="Liu B."/>
            <person name="Lu W."/>
            <person name="Hui Y."/>
            <person name="Liang J."/>
            <person name="Zhou Z."/>
            <person name="Hou R."/>
            <person name="Li X."/>
            <person name="Liu Y."/>
            <person name="Li H."/>
            <person name="Ning X."/>
            <person name="Lin Y."/>
            <person name="Zhao L."/>
            <person name="Xing Q."/>
            <person name="Dou J."/>
            <person name="Li Y."/>
            <person name="Mao J."/>
            <person name="Guo H."/>
            <person name="Dou H."/>
            <person name="Li T."/>
            <person name="Mu C."/>
            <person name="Jiang W."/>
            <person name="Fu Q."/>
            <person name="Fu X."/>
            <person name="Miao Y."/>
            <person name="Liu J."/>
            <person name="Yu Q."/>
            <person name="Li R."/>
            <person name="Liao H."/>
            <person name="Li X."/>
            <person name="Kong Y."/>
            <person name="Jiang Z."/>
            <person name="Chourrout D."/>
            <person name="Li R."/>
            <person name="Bao Z."/>
        </authorList>
    </citation>
    <scope>NUCLEOTIDE SEQUENCE [LARGE SCALE GENOMIC DNA]</scope>
    <source>
        <strain evidence="15 16">PY_sf001</strain>
    </source>
</reference>
<keyword evidence="4 12" id="KW-0328">Glycosyltransferase</keyword>
<dbReference type="STRING" id="6573.A0A210Q3N5"/>
<dbReference type="FunFam" id="3.40.50.11660:FF:000002">
    <property type="entry name" value="Alpha-(1,3)-fucosyltransferase"/>
    <property type="match status" value="1"/>
</dbReference>
<comment type="similarity">
    <text evidence="3 12">Belongs to the glycosyltransferase 10 family.</text>
</comment>
<dbReference type="Proteomes" id="UP000242188">
    <property type="component" value="Unassembled WGS sequence"/>
</dbReference>
<accession>A0A210Q3N5</accession>
<dbReference type="InterPro" id="IPR001503">
    <property type="entry name" value="Glyco_trans_10"/>
</dbReference>
<keyword evidence="6 12" id="KW-0812">Transmembrane</keyword>
<evidence type="ECO:0000256" key="11">
    <source>
        <dbReference type="ARBA" id="ARBA00023180"/>
    </source>
</evidence>
<protein>
    <recommendedName>
        <fullName evidence="12">Fucosyltransferase</fullName>
        <ecNumber evidence="12">2.4.1.-</ecNumber>
    </recommendedName>
</protein>
<dbReference type="Pfam" id="PF17039">
    <property type="entry name" value="Glyco_tran_10_N"/>
    <property type="match status" value="1"/>
</dbReference>
<organism evidence="15 16">
    <name type="scientific">Mizuhopecten yessoensis</name>
    <name type="common">Japanese scallop</name>
    <name type="synonym">Patinopecten yessoensis</name>
    <dbReference type="NCBI Taxonomy" id="6573"/>
    <lineage>
        <taxon>Eukaryota</taxon>
        <taxon>Metazoa</taxon>
        <taxon>Spiralia</taxon>
        <taxon>Lophotrochozoa</taxon>
        <taxon>Mollusca</taxon>
        <taxon>Bivalvia</taxon>
        <taxon>Autobranchia</taxon>
        <taxon>Pteriomorphia</taxon>
        <taxon>Pectinida</taxon>
        <taxon>Pectinoidea</taxon>
        <taxon>Pectinidae</taxon>
        <taxon>Mizuhopecten</taxon>
    </lineage>
</organism>
<name>A0A210Q3N5_MIZYE</name>
<keyword evidence="11" id="KW-0325">Glycoprotein</keyword>
<dbReference type="GO" id="GO:0000139">
    <property type="term" value="C:Golgi membrane"/>
    <property type="evidence" value="ECO:0007669"/>
    <property type="project" value="UniProtKB-SubCell"/>
</dbReference>
<evidence type="ECO:0000256" key="6">
    <source>
        <dbReference type="ARBA" id="ARBA00022692"/>
    </source>
</evidence>
<evidence type="ECO:0000256" key="3">
    <source>
        <dbReference type="ARBA" id="ARBA00008919"/>
    </source>
</evidence>
<dbReference type="PANTHER" id="PTHR48438">
    <property type="entry name" value="ALPHA-(1,3)-FUCOSYLTRANSFERASE C-RELATED"/>
    <property type="match status" value="1"/>
</dbReference>
<evidence type="ECO:0000256" key="4">
    <source>
        <dbReference type="ARBA" id="ARBA00022676"/>
    </source>
</evidence>
<dbReference type="UniPathway" id="UPA00378"/>
<evidence type="ECO:0000256" key="7">
    <source>
        <dbReference type="ARBA" id="ARBA00022968"/>
    </source>
</evidence>
<proteinExistence type="inferred from homology"/>
<dbReference type="EC" id="2.4.1.-" evidence="12"/>
<evidence type="ECO:0000256" key="12">
    <source>
        <dbReference type="RuleBase" id="RU003832"/>
    </source>
</evidence>
<feature type="domain" description="Fucosyltransferase C-terminal" evidence="13">
    <location>
        <begin position="206"/>
        <end position="399"/>
    </location>
</feature>
<keyword evidence="5 12" id="KW-0808">Transferase</keyword>
<keyword evidence="7" id="KW-0735">Signal-anchor</keyword>